<dbReference type="SMART" id="SM01333">
    <property type="entry name" value="Tet_JBP"/>
    <property type="match status" value="1"/>
</dbReference>
<dbReference type="InterPro" id="IPR024779">
    <property type="entry name" value="2OGFeDO_JBP1/TET_oxygenase_dom"/>
</dbReference>
<comment type="catalytic activity">
    <reaction evidence="9 11">
        <text>a 5-formyl-2'-deoxycytidine in DNA + 2-oxoglutarate + O2 = a 5-carboxyl-2'-deoxycytidine in DNA + succinate + CO2 + H(+)</text>
        <dbReference type="Rhea" id="RHEA:53832"/>
        <dbReference type="Rhea" id="RHEA-COMP:13656"/>
        <dbReference type="Rhea" id="RHEA-COMP:13657"/>
        <dbReference type="ChEBI" id="CHEBI:15378"/>
        <dbReference type="ChEBI" id="CHEBI:15379"/>
        <dbReference type="ChEBI" id="CHEBI:16526"/>
        <dbReference type="ChEBI" id="CHEBI:16810"/>
        <dbReference type="ChEBI" id="CHEBI:30031"/>
        <dbReference type="ChEBI" id="CHEBI:137731"/>
        <dbReference type="ChEBI" id="CHEBI:137732"/>
        <dbReference type="EC" id="1.14.11.80"/>
    </reaction>
</comment>
<dbReference type="GO" id="GO:0070579">
    <property type="term" value="F:DNA 5-methylcytosine dioxygenase activity"/>
    <property type="evidence" value="ECO:0007669"/>
    <property type="project" value="UniProtKB-UniRule"/>
</dbReference>
<evidence type="ECO:0000259" key="13">
    <source>
        <dbReference type="SMART" id="SM01333"/>
    </source>
</evidence>
<dbReference type="Proteomes" id="UP001431783">
    <property type="component" value="Unassembled WGS sequence"/>
</dbReference>
<evidence type="ECO:0000256" key="6">
    <source>
        <dbReference type="ARBA" id="ARBA00022964"/>
    </source>
</evidence>
<dbReference type="InterPro" id="IPR040175">
    <property type="entry name" value="TET1/2/3"/>
</dbReference>
<feature type="compositionally biased region" description="Polar residues" evidence="12">
    <location>
        <begin position="35"/>
        <end position="51"/>
    </location>
</feature>
<keyword evidence="4 11" id="KW-0479">Metal-binding</keyword>
<evidence type="ECO:0000256" key="10">
    <source>
        <dbReference type="ARBA" id="ARBA00049431"/>
    </source>
</evidence>
<feature type="compositionally biased region" description="Polar residues" evidence="12">
    <location>
        <begin position="311"/>
        <end position="325"/>
    </location>
</feature>
<keyword evidence="7 11" id="KW-0560">Oxidoreductase</keyword>
<dbReference type="PANTHER" id="PTHR23358">
    <property type="entry name" value="METHYLCYTOSINE DIOXYGENASE TET"/>
    <property type="match status" value="1"/>
</dbReference>
<dbReference type="EC" id="1.14.11.80" evidence="11"/>
<dbReference type="Pfam" id="PF12851">
    <property type="entry name" value="Tet_JBP"/>
    <property type="match status" value="1"/>
</dbReference>
<keyword evidence="5 11" id="KW-0862">Zinc</keyword>
<proteinExistence type="inferred from homology"/>
<comment type="function">
    <text evidence="11">Dioxygenase that catalyzes the conversion of the modified genomic base 5-methylcytosine (5mC) into 5-hydroxymethylcytosine (5hmC) and plays a key role in epigenetic chromatin reprogramming during embryonic development.</text>
</comment>
<comment type="cofactor">
    <cofactor evidence="11">
        <name>Zn(2+)</name>
        <dbReference type="ChEBI" id="CHEBI:29105"/>
    </cofactor>
    <text evidence="11">The zinc ions have a structural role.</text>
</comment>
<gene>
    <name evidence="14" type="ORF">WA026_003572</name>
</gene>
<feature type="compositionally biased region" description="Polar residues" evidence="12">
    <location>
        <begin position="208"/>
        <end position="220"/>
    </location>
</feature>
<keyword evidence="6 11" id="KW-0223">Dioxygenase</keyword>
<feature type="region of interest" description="Disordered" evidence="12">
    <location>
        <begin position="152"/>
        <end position="194"/>
    </location>
</feature>
<evidence type="ECO:0000256" key="5">
    <source>
        <dbReference type="ARBA" id="ARBA00022833"/>
    </source>
</evidence>
<evidence type="ECO:0000313" key="14">
    <source>
        <dbReference type="EMBL" id="KAK9869846.1"/>
    </source>
</evidence>
<comment type="similarity">
    <text evidence="2 11">Belongs to the TET family.</text>
</comment>
<dbReference type="GO" id="GO:0040029">
    <property type="term" value="P:epigenetic regulation of gene expression"/>
    <property type="evidence" value="ECO:0007669"/>
    <property type="project" value="InterPro"/>
</dbReference>
<dbReference type="GO" id="GO:0005694">
    <property type="term" value="C:chromosome"/>
    <property type="evidence" value="ECO:0007669"/>
    <property type="project" value="UniProtKB-SubCell"/>
</dbReference>
<evidence type="ECO:0000256" key="8">
    <source>
        <dbReference type="ARBA" id="ARBA00023004"/>
    </source>
</evidence>
<evidence type="ECO:0000313" key="15">
    <source>
        <dbReference type="Proteomes" id="UP001431783"/>
    </source>
</evidence>
<feature type="compositionally biased region" description="Polar residues" evidence="12">
    <location>
        <begin position="233"/>
        <end position="278"/>
    </location>
</feature>
<sequence length="1186" mass="133761">MYSLPIFKYFEESYRGRKAAGPVSALSAGSTGVIQSENSGGVMQNSQTSRPSPQPAQAVHMLKPDQAMPSVQQQPMTPMPFYADPNRFATPVWQTDPSQAWTQGQFIQQIPAASHTSIEGYQQYPNGIYQTTYQQPAFEANTFYTGAVQVLTNARPPSNPNQSLQPLARPNSNYSQHTPSPVPQQPPTPQNTNQRVQYQEYTIQNQNYIPPATTPTGNVDSSQQGSISRPSSVNSAVNAPTTNQNFNNQQSGTVFTSVNNETFSPNANSTYANSNSGNDKPGYPQVSSNPQLASHNSSGYPGSGIYSGESLDQQMWQQSNSNSHQVWEPGQGNDSAKEKQSFNQDQIQKTEVLYIHHTQNNQHLIDEQERKSNMPSDRVNINTKIKTMILNKQNAESDINEKTSENHNTDHFLWYSRQRYLLDPSNVGGSQNTENIIEDRMNYFTKKPHLNIFKSLAKKCENNHSKMVNEIQKKKNQTINNKMEKIYKHSLIQPADKFKIKMENEPPPCQCIQSNENISEPGIYYTHLGCADNLNSLRKDLECKTGVSGKAIRIEKVRYTGKEGKTNQGCPIAKWIIRRSGEEEKYLIIVKHRQGHFCTSAFIIICIIVWEGVSKNASDDLYSILTNKLNKFGIPTKRRCAINEPRTCACQGNDSNKCGASFSFGCSWSMYYNGCKFTRSKFVRKFRLNVQAEEELLEDELQKLASHISPMYRNLAPVSFKNQTQYEGIASDCRLGFLQGRPFSGVTACVDFCAHAHKDSQNMNNGCTAVVTLTKHTNSQKPFDEQLHVLPLYVVENSDEFGSVENQQNKIELGSIEVLKKYSSEIRVLSVPLESCKRKTKRKSEEVSNKKNNNHSPSKDGHLKNGSKIKEDVRPIEKLETQTENFNNFNGTYNSHKEVNQIASHYNSFGHSDPMLSNSLNKYNTTSFNNTNWSEQNTNLYNDQYSESNEKSSVCSPTPFSYTPLTYQNFNNPMFDANSLSSQNFKNSPENNIYNSGFISPNIFAYTAYTGKNYSAGFSNLPFYRVNNPFEDYSVSHQVVNSLSQLEHNKIQPLQKLYSDNLECFQDAEVGGVAIALEHGSILFECARHELHATTALKEPNRQSPTRISLVFYQHRNLNKPKHGLDEYYQRLKSKNGILHVDHSNPLAIKPAEDILVRAASLPTISWTTLFPMHPCITTGPYQIIK</sequence>
<feature type="compositionally biased region" description="Low complexity" evidence="12">
    <location>
        <begin position="221"/>
        <end position="232"/>
    </location>
</feature>
<comment type="caution">
    <text evidence="14">The sequence shown here is derived from an EMBL/GenBank/DDBJ whole genome shotgun (WGS) entry which is preliminary data.</text>
</comment>
<comment type="subcellular location">
    <subcellularLocation>
        <location evidence="1">Chromosome</location>
    </subcellularLocation>
</comment>
<feature type="compositionally biased region" description="Polar residues" evidence="12">
    <location>
        <begin position="152"/>
        <end position="174"/>
    </location>
</feature>
<name>A0AAW1THP7_9CUCU</name>
<organism evidence="14 15">
    <name type="scientific">Henosepilachna vigintioctopunctata</name>
    <dbReference type="NCBI Taxonomy" id="420089"/>
    <lineage>
        <taxon>Eukaryota</taxon>
        <taxon>Metazoa</taxon>
        <taxon>Ecdysozoa</taxon>
        <taxon>Arthropoda</taxon>
        <taxon>Hexapoda</taxon>
        <taxon>Insecta</taxon>
        <taxon>Pterygota</taxon>
        <taxon>Neoptera</taxon>
        <taxon>Endopterygota</taxon>
        <taxon>Coleoptera</taxon>
        <taxon>Polyphaga</taxon>
        <taxon>Cucujiformia</taxon>
        <taxon>Coccinelloidea</taxon>
        <taxon>Coccinellidae</taxon>
        <taxon>Epilachninae</taxon>
        <taxon>Epilachnini</taxon>
        <taxon>Henosepilachna</taxon>
    </lineage>
</organism>
<dbReference type="InterPro" id="IPR046942">
    <property type="entry name" value="TET_oxygenase"/>
</dbReference>
<feature type="compositionally biased region" description="Basic and acidic residues" evidence="12">
    <location>
        <begin position="857"/>
        <end position="871"/>
    </location>
</feature>
<keyword evidence="15" id="KW-1185">Reference proteome</keyword>
<feature type="compositionally biased region" description="Polar residues" evidence="12">
    <location>
        <begin position="285"/>
        <end position="296"/>
    </location>
</feature>
<reference evidence="14 15" key="1">
    <citation type="submission" date="2023-03" db="EMBL/GenBank/DDBJ databases">
        <title>Genome insight into feeding habits of ladybird beetles.</title>
        <authorList>
            <person name="Li H.-S."/>
            <person name="Huang Y.-H."/>
            <person name="Pang H."/>
        </authorList>
    </citation>
    <scope>NUCLEOTIDE SEQUENCE [LARGE SCALE GENOMIC DNA]</scope>
    <source>
        <strain evidence="14">SYSU_2023b</strain>
        <tissue evidence="14">Whole body</tissue>
    </source>
</reference>
<evidence type="ECO:0000256" key="12">
    <source>
        <dbReference type="SAM" id="MobiDB-lite"/>
    </source>
</evidence>
<evidence type="ECO:0000256" key="2">
    <source>
        <dbReference type="ARBA" id="ARBA00007502"/>
    </source>
</evidence>
<dbReference type="AlphaFoldDB" id="A0AAW1THP7"/>
<evidence type="ECO:0000256" key="3">
    <source>
        <dbReference type="ARBA" id="ARBA00022454"/>
    </source>
</evidence>
<comment type="cofactor">
    <cofactor evidence="11">
        <name>Fe(2+)</name>
        <dbReference type="ChEBI" id="CHEBI:29033"/>
    </cofactor>
    <text evidence="11">Binds 1 Fe(2+) ion per subunit.</text>
</comment>
<comment type="catalytic activity">
    <reaction evidence="10 11">
        <text>a 5-hydroxymethyl-2'-deoxycytidine in DNA + 2-oxoglutarate + O2 = a 5-formyl-2'-deoxycytidine in DNA + succinate + CO2 + H2O</text>
        <dbReference type="Rhea" id="RHEA:53828"/>
        <dbReference type="Rhea" id="RHEA-COMP:13315"/>
        <dbReference type="Rhea" id="RHEA-COMP:13656"/>
        <dbReference type="ChEBI" id="CHEBI:15377"/>
        <dbReference type="ChEBI" id="CHEBI:15379"/>
        <dbReference type="ChEBI" id="CHEBI:16526"/>
        <dbReference type="ChEBI" id="CHEBI:16810"/>
        <dbReference type="ChEBI" id="CHEBI:30031"/>
        <dbReference type="ChEBI" id="CHEBI:136731"/>
        <dbReference type="ChEBI" id="CHEBI:137731"/>
        <dbReference type="EC" id="1.14.11.80"/>
    </reaction>
</comment>
<protein>
    <recommendedName>
        <fullName evidence="11">Methylcytosine dioxygenase TET</fullName>
        <ecNumber evidence="11">1.14.11.80</ecNumber>
    </recommendedName>
</protein>
<dbReference type="CDD" id="cd18892">
    <property type="entry name" value="TET"/>
    <property type="match status" value="1"/>
</dbReference>
<feature type="region of interest" description="Disordered" evidence="12">
    <location>
        <begin position="208"/>
        <end position="344"/>
    </location>
</feature>
<feature type="compositionally biased region" description="Pro residues" evidence="12">
    <location>
        <begin position="180"/>
        <end position="189"/>
    </location>
</feature>
<dbReference type="GO" id="GO:0045944">
    <property type="term" value="P:positive regulation of transcription by RNA polymerase II"/>
    <property type="evidence" value="ECO:0007669"/>
    <property type="project" value="TreeGrafter"/>
</dbReference>
<evidence type="ECO:0000256" key="9">
    <source>
        <dbReference type="ARBA" id="ARBA00047840"/>
    </source>
</evidence>
<dbReference type="GO" id="GO:0005634">
    <property type="term" value="C:nucleus"/>
    <property type="evidence" value="ECO:0007669"/>
    <property type="project" value="UniProtKB-UniRule"/>
</dbReference>
<feature type="region of interest" description="Disordered" evidence="12">
    <location>
        <begin position="35"/>
        <end position="58"/>
    </location>
</feature>
<feature type="domain" description="Methylcytosine dioxygenase TET1-3 oxygenase" evidence="13">
    <location>
        <begin position="667"/>
        <end position="1116"/>
    </location>
</feature>
<dbReference type="GO" id="GO:0008270">
    <property type="term" value="F:zinc ion binding"/>
    <property type="evidence" value="ECO:0007669"/>
    <property type="project" value="UniProtKB-UniRule"/>
</dbReference>
<evidence type="ECO:0000256" key="1">
    <source>
        <dbReference type="ARBA" id="ARBA00004286"/>
    </source>
</evidence>
<keyword evidence="8 11" id="KW-0408">Iron</keyword>
<accession>A0AAW1THP7</accession>
<comment type="catalytic activity">
    <reaction evidence="11">
        <text>a 5-methyl-2'-deoxycytidine in DNA + 2-oxoglutarate + O2 = a 5-hydroxymethyl-2'-deoxycytidine in DNA + succinate + CO2</text>
        <dbReference type="Rhea" id="RHEA:52636"/>
        <dbReference type="Rhea" id="RHEA-COMP:11370"/>
        <dbReference type="Rhea" id="RHEA-COMP:13315"/>
        <dbReference type="ChEBI" id="CHEBI:15379"/>
        <dbReference type="ChEBI" id="CHEBI:16526"/>
        <dbReference type="ChEBI" id="CHEBI:16810"/>
        <dbReference type="ChEBI" id="CHEBI:30031"/>
        <dbReference type="ChEBI" id="CHEBI:85454"/>
        <dbReference type="ChEBI" id="CHEBI:136731"/>
        <dbReference type="EC" id="1.14.11.80"/>
    </reaction>
</comment>
<evidence type="ECO:0000256" key="4">
    <source>
        <dbReference type="ARBA" id="ARBA00022723"/>
    </source>
</evidence>
<feature type="compositionally biased region" description="Low complexity" evidence="12">
    <location>
        <begin position="297"/>
        <end position="310"/>
    </location>
</feature>
<keyword evidence="3" id="KW-0158">Chromosome</keyword>
<evidence type="ECO:0000256" key="7">
    <source>
        <dbReference type="ARBA" id="ARBA00023002"/>
    </source>
</evidence>
<feature type="region of interest" description="Disordered" evidence="12">
    <location>
        <begin position="839"/>
        <end position="871"/>
    </location>
</feature>
<dbReference type="EMBL" id="JARQZJ010000001">
    <property type="protein sequence ID" value="KAK9869846.1"/>
    <property type="molecule type" value="Genomic_DNA"/>
</dbReference>
<dbReference type="GO" id="GO:0141166">
    <property type="term" value="P:chromosomal 5-methylcytosine DNA demethylation pathway"/>
    <property type="evidence" value="ECO:0007669"/>
    <property type="project" value="UniProtKB-UniRule"/>
</dbReference>
<dbReference type="PANTHER" id="PTHR23358:SF6">
    <property type="entry name" value="METHYLCYTOSINE DIOXYGENASE TET"/>
    <property type="match status" value="1"/>
</dbReference>
<evidence type="ECO:0000256" key="11">
    <source>
        <dbReference type="RuleBase" id="RU367064"/>
    </source>
</evidence>